<feature type="transmembrane region" description="Helical" evidence="1">
    <location>
        <begin position="58"/>
        <end position="76"/>
    </location>
</feature>
<protein>
    <recommendedName>
        <fullName evidence="4">Glycosyltransferase RgtA/B/C/D-like domain-containing protein</fullName>
    </recommendedName>
</protein>
<feature type="transmembrane region" description="Helical" evidence="1">
    <location>
        <begin position="6"/>
        <end position="26"/>
    </location>
</feature>
<evidence type="ECO:0008006" key="4">
    <source>
        <dbReference type="Google" id="ProtNLM"/>
    </source>
</evidence>
<keyword evidence="1" id="KW-1133">Transmembrane helix</keyword>
<evidence type="ECO:0000256" key="1">
    <source>
        <dbReference type="SAM" id="Phobius"/>
    </source>
</evidence>
<feature type="transmembrane region" description="Helical" evidence="1">
    <location>
        <begin position="113"/>
        <end position="132"/>
    </location>
</feature>
<keyword evidence="1" id="KW-0812">Transmembrane</keyword>
<feature type="transmembrane region" description="Helical" evidence="1">
    <location>
        <begin position="82"/>
        <end position="101"/>
    </location>
</feature>
<gene>
    <name evidence="2" type="ORF">ET524_08680</name>
</gene>
<dbReference type="OrthoDB" id="2137478at2"/>
<evidence type="ECO:0000313" key="3">
    <source>
        <dbReference type="Proteomes" id="UP000293345"/>
    </source>
</evidence>
<organism evidence="2 3">
    <name type="scientific">Senegalimassilia faecalis</name>
    <dbReference type="NCBI Taxonomy" id="2509433"/>
    <lineage>
        <taxon>Bacteria</taxon>
        <taxon>Bacillati</taxon>
        <taxon>Actinomycetota</taxon>
        <taxon>Coriobacteriia</taxon>
        <taxon>Coriobacteriales</taxon>
        <taxon>Coriobacteriaceae</taxon>
        <taxon>Senegalimassilia</taxon>
    </lineage>
</organism>
<feature type="transmembrane region" description="Helical" evidence="1">
    <location>
        <begin position="138"/>
        <end position="156"/>
    </location>
</feature>
<keyword evidence="3" id="KW-1185">Reference proteome</keyword>
<dbReference type="EMBL" id="SDPW01000001">
    <property type="protein sequence ID" value="RXZ54546.1"/>
    <property type="molecule type" value="Genomic_DNA"/>
</dbReference>
<reference evidence="2 3" key="1">
    <citation type="submission" date="2019-01" db="EMBL/GenBank/DDBJ databases">
        <title>Senegalimassilia sp. nov. KGMB04484 isolated human feces.</title>
        <authorList>
            <person name="Han K.-I."/>
            <person name="Kim J.-S."/>
            <person name="Lee K.C."/>
            <person name="Suh M.K."/>
            <person name="Eom M.K."/>
            <person name="Lee J.H."/>
            <person name="Park S.-H."/>
            <person name="Kang S.W."/>
            <person name="Park J.-E."/>
            <person name="Oh B.S."/>
            <person name="Yu S.Y."/>
            <person name="Choi S.-H."/>
            <person name="Lee D.H."/>
            <person name="Yoon H."/>
            <person name="Kim B.-Y."/>
            <person name="Lee J.H."/>
            <person name="Lee J.-S."/>
        </authorList>
    </citation>
    <scope>NUCLEOTIDE SEQUENCE [LARGE SCALE GENOMIC DNA]</scope>
    <source>
        <strain evidence="2 3">KGMB04484</strain>
    </source>
</reference>
<name>A0A4Q2JZX9_9ACTN</name>
<comment type="caution">
    <text evidence="2">The sequence shown here is derived from an EMBL/GenBank/DDBJ whole genome shotgun (WGS) entry which is preliminary data.</text>
</comment>
<keyword evidence="1" id="KW-0472">Membrane</keyword>
<proteinExistence type="predicted"/>
<accession>A0A4Q2JZX9</accession>
<dbReference type="AlphaFoldDB" id="A0A4Q2JZX9"/>
<sequence>MFAFAAVSFIAIWVVLGLAPLYPGCFSTDSIDILKMVSGMPFESDHFRYDTLNNHHPAAYVFLIYIIYNACMLFGFSQATSAAIVAFAHLFVLALCCGFIVRKVSELFLRPALTLACFAFLLWDPLLVWYSVTVWKDVVFSGLFACFALLLVDIKVNPKQYAAHLLRGGRAAHSVGLLSASKQRVHCRYRDHGDIRFCGIS</sequence>
<evidence type="ECO:0000313" key="2">
    <source>
        <dbReference type="EMBL" id="RXZ54546.1"/>
    </source>
</evidence>
<dbReference type="Proteomes" id="UP000293345">
    <property type="component" value="Unassembled WGS sequence"/>
</dbReference>